<dbReference type="PANTHER" id="PTHR19879:SF9">
    <property type="entry name" value="TRANSCRIPTION INITIATION FACTOR TFIID SUBUNIT 5"/>
    <property type="match status" value="1"/>
</dbReference>
<keyword evidence="7" id="KW-1185">Reference proteome</keyword>
<feature type="compositionally biased region" description="Low complexity" evidence="4">
    <location>
        <begin position="331"/>
        <end position="344"/>
    </location>
</feature>
<organism evidence="6 7">
    <name type="scientific">Saccharothrix mutabilis subsp. mutabilis</name>
    <dbReference type="NCBI Taxonomy" id="66855"/>
    <lineage>
        <taxon>Bacteria</taxon>
        <taxon>Bacillati</taxon>
        <taxon>Actinomycetota</taxon>
        <taxon>Actinomycetes</taxon>
        <taxon>Pseudonocardiales</taxon>
        <taxon>Pseudonocardiaceae</taxon>
        <taxon>Saccharothrix</taxon>
    </lineage>
</organism>
<dbReference type="PROSITE" id="PS50294">
    <property type="entry name" value="WD_REPEATS_REGION"/>
    <property type="match status" value="2"/>
</dbReference>
<sequence>MSRRLALLIATYEYEDAGLRRLTTPAHDAETFAEVLADPSIAGFEVTTLVNEPLHRVGRAIGEFYRDRRRDDLTLLYFTGHGLKDDEGRLYLAMTNTVRDNLLFTGLAAEHVDQAMEGCASRRKILVLDCCYSGAFPAGRLAKADPTVHTLERFQGRGRTVLTASDATQYSFEGGGDQPRGRAAQSVFTRYLVAGLRDGSADLDGDGDITVDELYSYVHDRVVEEMPQQRPKKQDDVQGRTVIARNVNWTLPAYLANALASPIATDRRNALEGLARLRRVGNEVVRARAEAEIRRLADDDSRQVSAAANALLTTAEPPTAPAPPAPPATPAPQDAPALAAEHALPAPPRPAEHAQPPAAPPAATPPPAATAPPTAAPPKPRRPKFEVRRLASRRTLLVAVLTTIALATTAVVVWLNRDKTESGGGEVRAAAYVITGTAEKVVLSPDGKTLAGFTTGAAGERVHLWDVHTGQEIDNLAGDDFSFAFSTDPNTIALGTDTGAATLWDRRTHLVRATLEGTNTGPRPAFSPDGGTIATASTCACDSPFDNPVRLWNTVDGQLRSTLPGHTNGVQHMSFSRDGRLLVTGAVDRTVRVWDVATGRNTATLDAGYVAAFSPDGSVIAAGSSYTEKISLWETTTGKQIRLLDTTGDPVSFSTDGKTLITTGFDRKTGQLWEVATGKLVNTGTPDGPWTVSPDHKTLAFGAPDNTVQLVNAATGAVRESLTGHTARVADLTYSADGRTLVSAGADGKIRVWPTG</sequence>
<dbReference type="CDD" id="cd00200">
    <property type="entry name" value="WD40"/>
    <property type="match status" value="1"/>
</dbReference>
<evidence type="ECO:0000256" key="1">
    <source>
        <dbReference type="ARBA" id="ARBA00022574"/>
    </source>
</evidence>
<proteinExistence type="predicted"/>
<dbReference type="Proteomes" id="UP001500416">
    <property type="component" value="Unassembled WGS sequence"/>
</dbReference>
<evidence type="ECO:0000313" key="7">
    <source>
        <dbReference type="Proteomes" id="UP001500416"/>
    </source>
</evidence>
<dbReference type="RefSeq" id="WP_343931746.1">
    <property type="nucleotide sequence ID" value="NZ_BAAABU010000001.1"/>
</dbReference>
<dbReference type="PROSITE" id="PS50082">
    <property type="entry name" value="WD_REPEATS_2"/>
    <property type="match status" value="2"/>
</dbReference>
<feature type="compositionally biased region" description="Pro residues" evidence="4">
    <location>
        <begin position="318"/>
        <end position="330"/>
    </location>
</feature>
<dbReference type="EMBL" id="BAAABU010000001">
    <property type="protein sequence ID" value="GAA0209024.1"/>
    <property type="molecule type" value="Genomic_DNA"/>
</dbReference>
<feature type="repeat" description="WD" evidence="3">
    <location>
        <begin position="722"/>
        <end position="756"/>
    </location>
</feature>
<keyword evidence="2" id="KW-0677">Repeat</keyword>
<dbReference type="PANTHER" id="PTHR19879">
    <property type="entry name" value="TRANSCRIPTION INITIATION FACTOR TFIID"/>
    <property type="match status" value="1"/>
</dbReference>
<feature type="region of interest" description="Disordered" evidence="4">
    <location>
        <begin position="314"/>
        <end position="382"/>
    </location>
</feature>
<dbReference type="InterPro" id="IPR001680">
    <property type="entry name" value="WD40_rpt"/>
</dbReference>
<keyword evidence="1 3" id="KW-0853">WD repeat</keyword>
<dbReference type="InterPro" id="IPR018247">
    <property type="entry name" value="EF_Hand_1_Ca_BS"/>
</dbReference>
<reference evidence="7" key="1">
    <citation type="journal article" date="2019" name="Int. J. Syst. Evol. Microbiol.">
        <title>The Global Catalogue of Microorganisms (GCM) 10K type strain sequencing project: providing services to taxonomists for standard genome sequencing and annotation.</title>
        <authorList>
            <consortium name="The Broad Institute Genomics Platform"/>
            <consortium name="The Broad Institute Genome Sequencing Center for Infectious Disease"/>
            <person name="Wu L."/>
            <person name="Ma J."/>
        </authorList>
    </citation>
    <scope>NUCLEOTIDE SEQUENCE [LARGE SCALE GENOMIC DNA]</scope>
    <source>
        <strain evidence="7">JCM 3380</strain>
    </source>
</reference>
<dbReference type="InterPro" id="IPR011047">
    <property type="entry name" value="Quinoprotein_ADH-like_sf"/>
</dbReference>
<feature type="repeat" description="WD" evidence="3">
    <location>
        <begin position="563"/>
        <end position="604"/>
    </location>
</feature>
<protein>
    <recommendedName>
        <fullName evidence="5">Peptidase C14 caspase domain-containing protein</fullName>
    </recommendedName>
</protein>
<dbReference type="InterPro" id="IPR015943">
    <property type="entry name" value="WD40/YVTN_repeat-like_dom_sf"/>
</dbReference>
<accession>A0ABP3CL23</accession>
<dbReference type="SUPFAM" id="SSF52129">
    <property type="entry name" value="Caspase-like"/>
    <property type="match status" value="1"/>
</dbReference>
<dbReference type="NCBIfam" id="NF047832">
    <property type="entry name" value="caspase_w_EACC1"/>
    <property type="match status" value="1"/>
</dbReference>
<dbReference type="Gene3D" id="3.40.50.1460">
    <property type="match status" value="1"/>
</dbReference>
<comment type="caution">
    <text evidence="6">The sequence shown here is derived from an EMBL/GenBank/DDBJ whole genome shotgun (WGS) entry which is preliminary data.</text>
</comment>
<evidence type="ECO:0000259" key="5">
    <source>
        <dbReference type="Pfam" id="PF00656"/>
    </source>
</evidence>
<dbReference type="Pfam" id="PF00656">
    <property type="entry name" value="Peptidase_C14"/>
    <property type="match status" value="1"/>
</dbReference>
<gene>
    <name evidence="6" type="ORF">GCM10010492_03360</name>
</gene>
<dbReference type="Gene3D" id="2.130.10.10">
    <property type="entry name" value="YVTN repeat-like/Quinoprotein amine dehydrogenase"/>
    <property type="match status" value="2"/>
</dbReference>
<evidence type="ECO:0000313" key="6">
    <source>
        <dbReference type="EMBL" id="GAA0209024.1"/>
    </source>
</evidence>
<name>A0ABP3CL23_9PSEU</name>
<dbReference type="SMART" id="SM00320">
    <property type="entry name" value="WD40"/>
    <property type="match status" value="7"/>
</dbReference>
<evidence type="ECO:0000256" key="2">
    <source>
        <dbReference type="ARBA" id="ARBA00022737"/>
    </source>
</evidence>
<dbReference type="PROSITE" id="PS00678">
    <property type="entry name" value="WD_REPEATS_1"/>
    <property type="match status" value="1"/>
</dbReference>
<evidence type="ECO:0000256" key="4">
    <source>
        <dbReference type="SAM" id="MobiDB-lite"/>
    </source>
</evidence>
<evidence type="ECO:0000256" key="3">
    <source>
        <dbReference type="PROSITE-ProRule" id="PRU00221"/>
    </source>
</evidence>
<dbReference type="PROSITE" id="PS00018">
    <property type="entry name" value="EF_HAND_1"/>
    <property type="match status" value="1"/>
</dbReference>
<dbReference type="InterPro" id="IPR019775">
    <property type="entry name" value="WD40_repeat_CS"/>
</dbReference>
<dbReference type="SUPFAM" id="SSF50998">
    <property type="entry name" value="Quinoprotein alcohol dehydrogenase-like"/>
    <property type="match status" value="1"/>
</dbReference>
<feature type="domain" description="Peptidase C14 caspase" evidence="5">
    <location>
        <begin position="3"/>
        <end position="231"/>
    </location>
</feature>
<dbReference type="Pfam" id="PF00400">
    <property type="entry name" value="WD40"/>
    <property type="match status" value="2"/>
</dbReference>
<dbReference type="InterPro" id="IPR011600">
    <property type="entry name" value="Pept_C14_caspase"/>
</dbReference>
<dbReference type="InterPro" id="IPR029030">
    <property type="entry name" value="Caspase-like_dom_sf"/>
</dbReference>
<feature type="compositionally biased region" description="Pro residues" evidence="4">
    <location>
        <begin position="357"/>
        <end position="378"/>
    </location>
</feature>